<sequence length="317" mass="35535">MKIIVTGGAGFIGSHLSSRLIKEGHQVLIIDELHPYYSVERKKRQLEMIKHAGEFSFYQKSLIHHEGEVRDLFHLFKPDTVIHLAAIPGVPNSILVPNEYVDYDIKATINALRFAGEAGAKQFIFASSSSVYGDQQNIPLKEDMANGTVVSPYAAAKYGAEAFCHAYSTIYDYKVSILRFFTVYGPWGRPDMAITKFIKQLMADQEIVVFGSKTARDYTYIDDCVSGIISAFQQKDQYAIFNIGSGSPILIEELIKQLRGFFPGMRVKHTDFRQGDVQSTWADISKAKGELGFHPSMSFTDGLSRTIEWAKAHAKEI</sequence>
<gene>
    <name evidence="4" type="ORF">KHB02_022445</name>
    <name evidence="3" type="ORF">KHB02_07550</name>
</gene>
<dbReference type="Proteomes" id="UP000677265">
    <property type="component" value="Unassembled WGS sequence"/>
</dbReference>
<keyword evidence="3" id="KW-0456">Lyase</keyword>
<name>A0A942Y8V0_9BACI</name>
<dbReference type="GO" id="GO:0008446">
    <property type="term" value="F:GDP-mannose 4,6-dehydratase activity"/>
    <property type="evidence" value="ECO:0007669"/>
    <property type="project" value="UniProtKB-EC"/>
</dbReference>
<organism evidence="3">
    <name type="scientific">Neobacillus citreus</name>
    <dbReference type="NCBI Taxonomy" id="2833578"/>
    <lineage>
        <taxon>Bacteria</taxon>
        <taxon>Bacillati</taxon>
        <taxon>Bacillota</taxon>
        <taxon>Bacilli</taxon>
        <taxon>Bacillales</taxon>
        <taxon>Bacillaceae</taxon>
        <taxon>Neobacillus</taxon>
    </lineage>
</organism>
<comment type="caution">
    <text evidence="3">The sequence shown here is derived from an EMBL/GenBank/DDBJ whole genome shotgun (WGS) entry which is preliminary data.</text>
</comment>
<dbReference type="Gene3D" id="3.40.50.720">
    <property type="entry name" value="NAD(P)-binding Rossmann-like Domain"/>
    <property type="match status" value="1"/>
</dbReference>
<evidence type="ECO:0000313" key="4">
    <source>
        <dbReference type="EMBL" id="MCH6268296.1"/>
    </source>
</evidence>
<evidence type="ECO:0000259" key="2">
    <source>
        <dbReference type="Pfam" id="PF01370"/>
    </source>
</evidence>
<dbReference type="PROSITE" id="PS00061">
    <property type="entry name" value="ADH_SHORT"/>
    <property type="match status" value="1"/>
</dbReference>
<dbReference type="Gene3D" id="3.90.25.10">
    <property type="entry name" value="UDP-galactose 4-epimerase, domain 1"/>
    <property type="match status" value="1"/>
</dbReference>
<evidence type="ECO:0000256" key="1">
    <source>
        <dbReference type="ARBA" id="ARBA00023027"/>
    </source>
</evidence>
<evidence type="ECO:0000313" key="5">
    <source>
        <dbReference type="Proteomes" id="UP000677265"/>
    </source>
</evidence>
<accession>A0A942Y8V0</accession>
<dbReference type="AlphaFoldDB" id="A0A942Y8V0"/>
<dbReference type="EMBL" id="JAGYPE020000053">
    <property type="protein sequence ID" value="MCH6268296.1"/>
    <property type="molecule type" value="Genomic_DNA"/>
</dbReference>
<dbReference type="InterPro" id="IPR001509">
    <property type="entry name" value="Epimerase_deHydtase"/>
</dbReference>
<keyword evidence="1" id="KW-0520">NAD</keyword>
<dbReference type="Pfam" id="PF01370">
    <property type="entry name" value="Epimerase"/>
    <property type="match status" value="1"/>
</dbReference>
<dbReference type="EMBL" id="JAGYPE010000001">
    <property type="protein sequence ID" value="MBS4181255.1"/>
    <property type="molecule type" value="Genomic_DNA"/>
</dbReference>
<dbReference type="RefSeq" id="WP_213141115.1">
    <property type="nucleotide sequence ID" value="NZ_JAGYPE020000053.1"/>
</dbReference>
<dbReference type="PANTHER" id="PTHR43574">
    <property type="entry name" value="EPIMERASE-RELATED"/>
    <property type="match status" value="1"/>
</dbReference>
<dbReference type="InterPro" id="IPR020904">
    <property type="entry name" value="Sc_DH/Rdtase_CS"/>
</dbReference>
<reference evidence="3" key="1">
    <citation type="submission" date="2021-05" db="EMBL/GenBank/DDBJ databases">
        <title>Novel Bacillus species.</title>
        <authorList>
            <person name="Liu G."/>
        </authorList>
    </citation>
    <scope>NUCLEOTIDE SEQUENCE</scope>
    <source>
        <strain evidence="3 5">FJAT-50051</strain>
    </source>
</reference>
<dbReference type="SUPFAM" id="SSF51735">
    <property type="entry name" value="NAD(P)-binding Rossmann-fold domains"/>
    <property type="match status" value="1"/>
</dbReference>
<dbReference type="InterPro" id="IPR036291">
    <property type="entry name" value="NAD(P)-bd_dom_sf"/>
</dbReference>
<keyword evidence="5" id="KW-1185">Reference proteome</keyword>
<protein>
    <submittedName>
        <fullName evidence="3">GDP-mannose 4,6-dehydratase</fullName>
        <ecNumber evidence="3">4.2.1.47</ecNumber>
    </submittedName>
</protein>
<proteinExistence type="predicted"/>
<dbReference type="EC" id="4.2.1.47" evidence="3"/>
<evidence type="ECO:0000313" key="3">
    <source>
        <dbReference type="EMBL" id="MBS4181255.1"/>
    </source>
</evidence>
<feature type="domain" description="NAD-dependent epimerase/dehydratase" evidence="2">
    <location>
        <begin position="3"/>
        <end position="244"/>
    </location>
</feature>
<dbReference type="PRINTS" id="PR01713">
    <property type="entry name" value="NUCEPIMERASE"/>
</dbReference>